<protein>
    <submittedName>
        <fullName evidence="1">Uncharacterized protein</fullName>
    </submittedName>
</protein>
<proteinExistence type="predicted"/>
<comment type="caution">
    <text evidence="1">The sequence shown here is derived from an EMBL/GenBank/DDBJ whole genome shotgun (WGS) entry which is preliminary data.</text>
</comment>
<accession>A0A9P6UDH8</accession>
<evidence type="ECO:0000313" key="2">
    <source>
        <dbReference type="Proteomes" id="UP000823405"/>
    </source>
</evidence>
<reference evidence="1" key="1">
    <citation type="journal article" date="2020" name="Fungal Divers.">
        <title>Resolving the Mortierellaceae phylogeny through synthesis of multi-gene phylogenetics and phylogenomics.</title>
        <authorList>
            <person name="Vandepol N."/>
            <person name="Liber J."/>
            <person name="Desiro A."/>
            <person name="Na H."/>
            <person name="Kennedy M."/>
            <person name="Barry K."/>
            <person name="Grigoriev I.V."/>
            <person name="Miller A.N."/>
            <person name="O'Donnell K."/>
            <person name="Stajich J.E."/>
            <person name="Bonito G."/>
        </authorList>
    </citation>
    <scope>NUCLEOTIDE SEQUENCE</scope>
    <source>
        <strain evidence="1">NVP60</strain>
    </source>
</reference>
<evidence type="ECO:0000313" key="1">
    <source>
        <dbReference type="EMBL" id="KAG0271457.1"/>
    </source>
</evidence>
<sequence length="127" mass="13862">PSSKRHRPYSLEDAIEEAGLTDKAVVDGESDLSRLDSKQRVMLLGVIGQKVDRMDSFSSLSRSAIELHGANIGAMNKLSAPHGSILPIVSTDELYIRRAYKDLHDTILGTFENACAGNKTQKHVVVT</sequence>
<feature type="non-terminal residue" evidence="1">
    <location>
        <position position="127"/>
    </location>
</feature>
<dbReference type="AlphaFoldDB" id="A0A9P6UDH8"/>
<organism evidence="1 2">
    <name type="scientific">Linnemannia gamsii</name>
    <dbReference type="NCBI Taxonomy" id="64522"/>
    <lineage>
        <taxon>Eukaryota</taxon>
        <taxon>Fungi</taxon>
        <taxon>Fungi incertae sedis</taxon>
        <taxon>Mucoromycota</taxon>
        <taxon>Mortierellomycotina</taxon>
        <taxon>Mortierellomycetes</taxon>
        <taxon>Mortierellales</taxon>
        <taxon>Mortierellaceae</taxon>
        <taxon>Linnemannia</taxon>
    </lineage>
</organism>
<feature type="non-terminal residue" evidence="1">
    <location>
        <position position="1"/>
    </location>
</feature>
<dbReference type="EMBL" id="JAAAIN010006219">
    <property type="protein sequence ID" value="KAG0271457.1"/>
    <property type="molecule type" value="Genomic_DNA"/>
</dbReference>
<dbReference type="OrthoDB" id="19861at2759"/>
<dbReference type="Proteomes" id="UP000823405">
    <property type="component" value="Unassembled WGS sequence"/>
</dbReference>
<keyword evidence="2" id="KW-1185">Reference proteome</keyword>
<name>A0A9P6UDH8_9FUNG</name>
<gene>
    <name evidence="1" type="ORF">BGZ97_011248</name>
</gene>